<name>A0A7T0G3X4_9BACT</name>
<evidence type="ECO:0000313" key="3">
    <source>
        <dbReference type="Proteomes" id="UP000594464"/>
    </source>
</evidence>
<dbReference type="GO" id="GO:0030151">
    <property type="term" value="F:molybdenum ion binding"/>
    <property type="evidence" value="ECO:0007669"/>
    <property type="project" value="InterPro"/>
</dbReference>
<dbReference type="PANTHER" id="PTHR30212:SF2">
    <property type="entry name" value="PROTEIN YIIM"/>
    <property type="match status" value="1"/>
</dbReference>
<dbReference type="KEGG" id="nva:G3M78_10700"/>
<feature type="domain" description="MOSC" evidence="1">
    <location>
        <begin position="30"/>
        <end position="164"/>
    </location>
</feature>
<dbReference type="GO" id="GO:0030170">
    <property type="term" value="F:pyridoxal phosphate binding"/>
    <property type="evidence" value="ECO:0007669"/>
    <property type="project" value="InterPro"/>
</dbReference>
<sequence>MITLLSVNVGKPKKVTFPNGRTFYTGFNKTPTSEPQYLDAPGLIGDGVADRRYHGGSDKAVCVYFADHFAFWKSVLGVALSPGSFGENFSISGMDETQLHIGDIYRVGDAELQCTEPRQPCVKLASALNSSTLVKTMRDTGYSGAYFSVLKPGQVRVGDSMELITADPEQFSISQVNQLLYHDKSNTASMQKLLAIPGVSTTLRRYFEGRLEKSL</sequence>
<gene>
    <name evidence="2" type="ORF">G3M78_10700</name>
</gene>
<protein>
    <submittedName>
        <fullName evidence="2">MOSC domain-containing protein</fullName>
    </submittedName>
</protein>
<evidence type="ECO:0000313" key="2">
    <source>
        <dbReference type="EMBL" id="QPJ65835.1"/>
    </source>
</evidence>
<dbReference type="SUPFAM" id="SSF50800">
    <property type="entry name" value="PK beta-barrel domain-like"/>
    <property type="match status" value="1"/>
</dbReference>
<dbReference type="InterPro" id="IPR005163">
    <property type="entry name" value="Tri_helical_YiiM-like"/>
</dbReference>
<dbReference type="EMBL" id="CP048620">
    <property type="protein sequence ID" value="QPJ65835.1"/>
    <property type="molecule type" value="Genomic_DNA"/>
</dbReference>
<dbReference type="InterPro" id="IPR005302">
    <property type="entry name" value="MoCF_Sase_C"/>
</dbReference>
<dbReference type="GO" id="GO:0003824">
    <property type="term" value="F:catalytic activity"/>
    <property type="evidence" value="ECO:0007669"/>
    <property type="project" value="InterPro"/>
</dbReference>
<proteinExistence type="predicted"/>
<dbReference type="Pfam" id="PF03473">
    <property type="entry name" value="MOSC"/>
    <property type="match status" value="1"/>
</dbReference>
<organism evidence="2 3">
    <name type="scientific">Candidatus Nitrohelix vancouverensis</name>
    <dbReference type="NCBI Taxonomy" id="2705534"/>
    <lineage>
        <taxon>Bacteria</taxon>
        <taxon>Pseudomonadati</taxon>
        <taxon>Nitrospinota/Tectimicrobiota group</taxon>
        <taxon>Nitrospinota</taxon>
        <taxon>Nitrospinia</taxon>
        <taxon>Nitrospinales</taxon>
        <taxon>Nitrospinaceae</taxon>
        <taxon>Candidatus Nitrohelix</taxon>
    </lineage>
</organism>
<accession>A0A7T0G3X4</accession>
<dbReference type="Proteomes" id="UP000594464">
    <property type="component" value="Chromosome"/>
</dbReference>
<dbReference type="InterPro" id="IPR052353">
    <property type="entry name" value="Benzoxazolinone_Detox_Enz"/>
</dbReference>
<evidence type="ECO:0000259" key="1">
    <source>
        <dbReference type="PROSITE" id="PS51340"/>
    </source>
</evidence>
<reference evidence="3" key="1">
    <citation type="submission" date="2020-02" db="EMBL/GenBank/DDBJ databases">
        <title>Genomic and physiological characterization of two novel Nitrospinaceae genera.</title>
        <authorList>
            <person name="Mueller A.J."/>
            <person name="Jung M.-Y."/>
            <person name="Strachan C.R."/>
            <person name="Herbold C.W."/>
            <person name="Kirkegaard R.H."/>
            <person name="Daims H."/>
        </authorList>
    </citation>
    <scope>NUCLEOTIDE SEQUENCE [LARGE SCALE GENOMIC DNA]</scope>
</reference>
<dbReference type="PROSITE" id="PS51340">
    <property type="entry name" value="MOSC"/>
    <property type="match status" value="1"/>
</dbReference>
<dbReference type="AlphaFoldDB" id="A0A7T0G3X4"/>
<dbReference type="Pfam" id="PF03475">
    <property type="entry name" value="YiiM_3-alpha"/>
    <property type="match status" value="1"/>
</dbReference>
<dbReference type="PANTHER" id="PTHR30212">
    <property type="entry name" value="PROTEIN YIIM"/>
    <property type="match status" value="1"/>
</dbReference>
<dbReference type="Gene3D" id="2.40.33.20">
    <property type="entry name" value="PK beta-barrel domain-like"/>
    <property type="match status" value="1"/>
</dbReference>
<dbReference type="InterPro" id="IPR011037">
    <property type="entry name" value="Pyrv_Knase-like_insert_dom_sf"/>
</dbReference>